<dbReference type="STRING" id="1429867.A0A0G4PM26"/>
<gene>
    <name evidence="1" type="ORF">PCAMFM013_S022g000064</name>
</gene>
<proteinExistence type="predicted"/>
<dbReference type="Proteomes" id="UP000053732">
    <property type="component" value="Unassembled WGS sequence"/>
</dbReference>
<organism evidence="1 2">
    <name type="scientific">Penicillium camemberti (strain FM 013)</name>
    <dbReference type="NCBI Taxonomy" id="1429867"/>
    <lineage>
        <taxon>Eukaryota</taxon>
        <taxon>Fungi</taxon>
        <taxon>Dikarya</taxon>
        <taxon>Ascomycota</taxon>
        <taxon>Pezizomycotina</taxon>
        <taxon>Eurotiomycetes</taxon>
        <taxon>Eurotiomycetidae</taxon>
        <taxon>Eurotiales</taxon>
        <taxon>Aspergillaceae</taxon>
        <taxon>Penicillium</taxon>
    </lineage>
</organism>
<evidence type="ECO:0000313" key="1">
    <source>
        <dbReference type="EMBL" id="CRL27384.1"/>
    </source>
</evidence>
<accession>A0A0G4PM26</accession>
<evidence type="ECO:0000313" key="2">
    <source>
        <dbReference type="Proteomes" id="UP000053732"/>
    </source>
</evidence>
<dbReference type="EMBL" id="HG793155">
    <property type="protein sequence ID" value="CRL27384.1"/>
    <property type="molecule type" value="Genomic_DNA"/>
</dbReference>
<dbReference type="AlphaFoldDB" id="A0A0G4PM26"/>
<protein>
    <submittedName>
        <fullName evidence="1">Str. FM013</fullName>
    </submittedName>
</protein>
<name>A0A0G4PM26_PENC3</name>
<sequence>MDSYQCPFQSVTDFSNWIQQCEPHFHNNLSERDRMRHLFEHLSNNVREEADKTYLDFTHHYDFVVYLQWIEVSIDKRTGLLRKEFSNPRKRPHTGS</sequence>
<keyword evidence="2" id="KW-1185">Reference proteome</keyword>
<reference evidence="1 2" key="1">
    <citation type="journal article" date="2014" name="Nat. Commun.">
        <title>Multiple recent horizontal transfers of a large genomic region in cheese making fungi.</title>
        <authorList>
            <person name="Cheeseman K."/>
            <person name="Ropars J."/>
            <person name="Renault P."/>
            <person name="Dupont J."/>
            <person name="Gouzy J."/>
            <person name="Branca A."/>
            <person name="Abraham A.L."/>
            <person name="Ceppi M."/>
            <person name="Conseiller E."/>
            <person name="Debuchy R."/>
            <person name="Malagnac F."/>
            <person name="Goarin A."/>
            <person name="Silar P."/>
            <person name="Lacoste S."/>
            <person name="Sallet E."/>
            <person name="Bensimon A."/>
            <person name="Giraud T."/>
            <person name="Brygoo Y."/>
        </authorList>
    </citation>
    <scope>NUCLEOTIDE SEQUENCE [LARGE SCALE GENOMIC DNA]</scope>
    <source>
        <strain evidence="2">FM 013</strain>
    </source>
</reference>